<name>A0A8T4L7U2_9ARCH</name>
<dbReference type="Pfam" id="PF12704">
    <property type="entry name" value="MacB_PCD"/>
    <property type="match status" value="1"/>
</dbReference>
<keyword evidence="4 7" id="KW-1133">Transmembrane helix</keyword>
<keyword evidence="3 7" id="KW-0812">Transmembrane</keyword>
<protein>
    <submittedName>
        <fullName evidence="10">ABC transporter permease</fullName>
    </submittedName>
</protein>
<evidence type="ECO:0000256" key="1">
    <source>
        <dbReference type="ARBA" id="ARBA00004651"/>
    </source>
</evidence>
<proteinExistence type="inferred from homology"/>
<evidence type="ECO:0000313" key="11">
    <source>
        <dbReference type="Proteomes" id="UP000678237"/>
    </source>
</evidence>
<feature type="transmembrane region" description="Helical" evidence="7">
    <location>
        <begin position="22"/>
        <end position="42"/>
    </location>
</feature>
<organism evidence="10 11">
    <name type="scientific">Candidatus Iainarchaeum sp</name>
    <dbReference type="NCBI Taxonomy" id="3101447"/>
    <lineage>
        <taxon>Archaea</taxon>
        <taxon>Candidatus Iainarchaeota</taxon>
        <taxon>Candidatus Iainarchaeia</taxon>
        <taxon>Candidatus Iainarchaeales</taxon>
        <taxon>Candidatus Iainarchaeaceae</taxon>
        <taxon>Candidatus Iainarchaeum</taxon>
    </lineage>
</organism>
<evidence type="ECO:0000256" key="6">
    <source>
        <dbReference type="ARBA" id="ARBA00038076"/>
    </source>
</evidence>
<evidence type="ECO:0000256" key="5">
    <source>
        <dbReference type="ARBA" id="ARBA00023136"/>
    </source>
</evidence>
<dbReference type="GO" id="GO:0005886">
    <property type="term" value="C:plasma membrane"/>
    <property type="evidence" value="ECO:0007669"/>
    <property type="project" value="UniProtKB-SubCell"/>
</dbReference>
<comment type="similarity">
    <text evidence="6">Belongs to the ABC-4 integral membrane protein family.</text>
</comment>
<dbReference type="InterPro" id="IPR050250">
    <property type="entry name" value="Macrolide_Exporter_MacB"/>
</dbReference>
<evidence type="ECO:0000256" key="7">
    <source>
        <dbReference type="SAM" id="Phobius"/>
    </source>
</evidence>
<dbReference type="InterPro" id="IPR025857">
    <property type="entry name" value="MacB_PCD"/>
</dbReference>
<dbReference type="EMBL" id="JAGVWE010000002">
    <property type="protein sequence ID" value="MBS3062664.1"/>
    <property type="molecule type" value="Genomic_DNA"/>
</dbReference>
<feature type="domain" description="MacB-like periplasmic core" evidence="9">
    <location>
        <begin position="22"/>
        <end position="246"/>
    </location>
</feature>
<comment type="caution">
    <text evidence="10">The sequence shown here is derived from an EMBL/GenBank/DDBJ whole genome shotgun (WGS) entry which is preliminary data.</text>
</comment>
<evidence type="ECO:0000259" key="9">
    <source>
        <dbReference type="Pfam" id="PF12704"/>
    </source>
</evidence>
<dbReference type="PANTHER" id="PTHR30572">
    <property type="entry name" value="MEMBRANE COMPONENT OF TRANSPORTER-RELATED"/>
    <property type="match status" value="1"/>
</dbReference>
<dbReference type="InterPro" id="IPR003838">
    <property type="entry name" value="ABC3_permease_C"/>
</dbReference>
<evidence type="ECO:0000259" key="8">
    <source>
        <dbReference type="Pfam" id="PF02687"/>
    </source>
</evidence>
<gene>
    <name evidence="10" type="ORF">J4203_02220</name>
</gene>
<sequence>MIDAEIFVVAFKNIRQQGLRSYLTLLGVIIGIASIVALMSIGEGLNLAVQEQFDRLGANTLFLTAGNTQVGQSGGSPTTTIQYRLKDADLSRIESYPTVEEVIPFYSLFGPVRHGTEEVSASIIGFDAEKAASLMSTGFLDVESGRMFDEKEAFVAVVGKKFAEDSFKRELRPRGTLEIGGKKFRIIGILKEAATTVGGGGPNTGQVIFVPEKSFRQVTEVDTPNFVMVKTFTKEQVNESKERIQRYLDNKYGEKNFNVSTAEQVLERMSQVLSILSLVLVGIAAVSLIVGGVGIMSSMVTAVLERTREIGVMKAIGATNKTILSLFLIEAAMIGGVGGIIGAMLGMALSQGIAGIGQSTGINLRAPVSLELFLGALAFSMLVGMVSGLYPAKRAADLDPVEALRYE</sequence>
<dbReference type="Pfam" id="PF02687">
    <property type="entry name" value="FtsX"/>
    <property type="match status" value="1"/>
</dbReference>
<dbReference type="Proteomes" id="UP000678237">
    <property type="component" value="Unassembled WGS sequence"/>
</dbReference>
<evidence type="ECO:0000256" key="2">
    <source>
        <dbReference type="ARBA" id="ARBA00022475"/>
    </source>
</evidence>
<feature type="transmembrane region" description="Helical" evidence="7">
    <location>
        <begin position="368"/>
        <end position="390"/>
    </location>
</feature>
<dbReference type="AlphaFoldDB" id="A0A8T4L7U2"/>
<reference evidence="10" key="1">
    <citation type="submission" date="2021-03" db="EMBL/GenBank/DDBJ databases">
        <authorList>
            <person name="Jaffe A."/>
        </authorList>
    </citation>
    <scope>NUCLEOTIDE SEQUENCE</scope>
    <source>
        <strain evidence="10">RIFCSPLOWO2_01_FULL_58_19</strain>
    </source>
</reference>
<evidence type="ECO:0000256" key="3">
    <source>
        <dbReference type="ARBA" id="ARBA00022692"/>
    </source>
</evidence>
<reference evidence="10" key="2">
    <citation type="submission" date="2021-05" db="EMBL/GenBank/DDBJ databases">
        <title>Protein family content uncovers lineage relationships and bacterial pathway maintenance mechanisms in DPANN archaea.</title>
        <authorList>
            <person name="Castelle C.J."/>
            <person name="Meheust R."/>
            <person name="Jaffe A.L."/>
            <person name="Seitz K."/>
            <person name="Gong X."/>
            <person name="Baker B.J."/>
            <person name="Banfield J.F."/>
        </authorList>
    </citation>
    <scope>NUCLEOTIDE SEQUENCE</scope>
    <source>
        <strain evidence="10">RIFCSPLOWO2_01_FULL_58_19</strain>
    </source>
</reference>
<feature type="transmembrane region" description="Helical" evidence="7">
    <location>
        <begin position="324"/>
        <end position="348"/>
    </location>
</feature>
<keyword evidence="2" id="KW-1003">Cell membrane</keyword>
<feature type="transmembrane region" description="Helical" evidence="7">
    <location>
        <begin position="275"/>
        <end position="304"/>
    </location>
</feature>
<feature type="domain" description="ABC3 transporter permease C-terminal" evidence="8">
    <location>
        <begin position="283"/>
        <end position="399"/>
    </location>
</feature>
<accession>A0A8T4L7U2</accession>
<evidence type="ECO:0000256" key="4">
    <source>
        <dbReference type="ARBA" id="ARBA00022989"/>
    </source>
</evidence>
<evidence type="ECO:0000313" key="10">
    <source>
        <dbReference type="EMBL" id="MBS3062664.1"/>
    </source>
</evidence>
<keyword evidence="5 7" id="KW-0472">Membrane</keyword>
<comment type="subcellular location">
    <subcellularLocation>
        <location evidence="1">Cell membrane</location>
        <topology evidence="1">Multi-pass membrane protein</topology>
    </subcellularLocation>
</comment>
<dbReference type="PANTHER" id="PTHR30572:SF4">
    <property type="entry name" value="ABC TRANSPORTER PERMEASE YTRF"/>
    <property type="match status" value="1"/>
</dbReference>
<dbReference type="GO" id="GO:0022857">
    <property type="term" value="F:transmembrane transporter activity"/>
    <property type="evidence" value="ECO:0007669"/>
    <property type="project" value="TreeGrafter"/>
</dbReference>